<evidence type="ECO:0000313" key="1">
    <source>
        <dbReference type="EMBL" id="CCD16018.1"/>
    </source>
</evidence>
<comment type="caution">
    <text evidence="1">The sequence shown here is derived from an EMBL/GenBank/DDBJ whole genome shotgun (WGS) entry which is preliminary data.</text>
</comment>
<accession>F9WFF0</accession>
<evidence type="ECO:0000313" key="2">
    <source>
        <dbReference type="Proteomes" id="UP000000702"/>
    </source>
</evidence>
<reference evidence="1 2" key="2">
    <citation type="journal article" date="2012" name="Proc. Natl. Acad. Sci. U.S.A.">
        <title>Antigenic diversity is generated by distinct evolutionary mechanisms in African trypanosome species.</title>
        <authorList>
            <person name="Jackson A.P."/>
            <person name="Berry A."/>
            <person name="Aslett M."/>
            <person name="Allison H.C."/>
            <person name="Burton P."/>
            <person name="Vavrova-Anderson J."/>
            <person name="Brown R."/>
            <person name="Browne H."/>
            <person name="Corton N."/>
            <person name="Hauser H."/>
            <person name="Gamble J."/>
            <person name="Gilderthorp R."/>
            <person name="Marcello L."/>
            <person name="McQuillan J."/>
            <person name="Otto T.D."/>
            <person name="Quail M.A."/>
            <person name="Sanders M.J."/>
            <person name="van Tonder A."/>
            <person name="Ginger M.L."/>
            <person name="Field M.C."/>
            <person name="Barry J.D."/>
            <person name="Hertz-Fowler C."/>
            <person name="Berriman M."/>
        </authorList>
    </citation>
    <scope>NUCLEOTIDE SEQUENCE [LARGE SCALE GENOMIC DNA]</scope>
    <source>
        <strain evidence="1 2">IL3000</strain>
    </source>
</reference>
<keyword evidence="2" id="KW-1185">Reference proteome</keyword>
<dbReference type="EMBL" id="CAEQ01002137">
    <property type="protein sequence ID" value="CCD16018.1"/>
    <property type="molecule type" value="Genomic_DNA"/>
</dbReference>
<gene>
    <name evidence="1" type="ORF">TCIL3000_0_09890</name>
</gene>
<dbReference type="AlphaFoldDB" id="F9WFF0"/>
<organism evidence="1 2">
    <name type="scientific">Trypanosoma congolense (strain IL3000)</name>
    <dbReference type="NCBI Taxonomy" id="1068625"/>
    <lineage>
        <taxon>Eukaryota</taxon>
        <taxon>Discoba</taxon>
        <taxon>Euglenozoa</taxon>
        <taxon>Kinetoplastea</taxon>
        <taxon>Metakinetoplastina</taxon>
        <taxon>Trypanosomatida</taxon>
        <taxon>Trypanosomatidae</taxon>
        <taxon>Trypanosoma</taxon>
        <taxon>Nannomonas</taxon>
    </lineage>
</organism>
<proteinExistence type="predicted"/>
<dbReference type="Proteomes" id="UP000000702">
    <property type="component" value="Unassembled WGS sequence"/>
</dbReference>
<dbReference type="VEuPathDB" id="TriTrypDB:TcIL3000_0_09890"/>
<name>F9WFF0_TRYCI</name>
<reference evidence="2" key="1">
    <citation type="submission" date="2011-07" db="EMBL/GenBank/DDBJ databases">
        <title>Divergent evolution of antigenic variation in African trypanosomes.</title>
        <authorList>
            <person name="Jackson A.P."/>
            <person name="Berry A."/>
            <person name="Allison H.C."/>
            <person name="Burton P."/>
            <person name="Anderson J."/>
            <person name="Aslett M."/>
            <person name="Brown R."/>
            <person name="Corton N."/>
            <person name="Harris D."/>
            <person name="Hauser H."/>
            <person name="Gamble J."/>
            <person name="Gilderthorp R."/>
            <person name="McQuillan J."/>
            <person name="Quail M.A."/>
            <person name="Sanders M."/>
            <person name="Van Tonder A."/>
            <person name="Ginger M.L."/>
            <person name="Donelson J.E."/>
            <person name="Field M.C."/>
            <person name="Barry J.D."/>
            <person name="Berriman M."/>
            <person name="Hertz-Fowler C."/>
        </authorList>
    </citation>
    <scope>NUCLEOTIDE SEQUENCE [LARGE SCALE GENOMIC DNA]</scope>
    <source>
        <strain evidence="2">IL3000</strain>
    </source>
</reference>
<sequence length="187" mass="21415">MNIYHSFMKAKPHDKEIVFGVNAIIKTILHRKCFVWYTVLDNPCRMAFRVELYSLLGKCASLSPFPPYDTFVAFPHSVVKKSIPRSVCSHKKIIFLQTNPKIQSSGSTRKSDGIVSDNCLMSDRVLVIDKVFLSSEGGWGYGLCMGWVIHCLKSLRVLLCLLLPMHASRRCLHAFPKKRWGERIKVW</sequence>
<protein>
    <submittedName>
        <fullName evidence="1">WGS project CAEQ00000000 data, annotated contig 380</fullName>
    </submittedName>
</protein>